<keyword evidence="10" id="KW-0067">ATP-binding</keyword>
<protein>
    <submittedName>
        <fullName evidence="10">Sugar ABC transporter ATP-binding protein</fullName>
    </submittedName>
</protein>
<feature type="compositionally biased region" description="Basic and acidic residues" evidence="8">
    <location>
        <begin position="1"/>
        <end position="10"/>
    </location>
</feature>
<evidence type="ECO:0000256" key="2">
    <source>
        <dbReference type="ARBA" id="ARBA00022448"/>
    </source>
</evidence>
<reference evidence="10 11" key="1">
    <citation type="submission" date="2014-02" db="EMBL/GenBank/DDBJ databases">
        <title>Genome sequence of Brachybacterium phenoliresistens strain W13A50.</title>
        <authorList>
            <person name="Wang X."/>
        </authorList>
    </citation>
    <scope>NUCLEOTIDE SEQUENCE [LARGE SCALE GENOMIC DNA]</scope>
    <source>
        <strain evidence="10 11">W13A50</strain>
    </source>
</reference>
<evidence type="ECO:0000256" key="8">
    <source>
        <dbReference type="SAM" id="MobiDB-lite"/>
    </source>
</evidence>
<evidence type="ECO:0000256" key="5">
    <source>
        <dbReference type="ARBA" id="ARBA00022989"/>
    </source>
</evidence>
<dbReference type="SUPFAM" id="SSF161098">
    <property type="entry name" value="MetI-like"/>
    <property type="match status" value="1"/>
</dbReference>
<keyword evidence="10" id="KW-0547">Nucleotide-binding</keyword>
<evidence type="ECO:0000313" key="10">
    <source>
        <dbReference type="EMBL" id="EWS79785.1"/>
    </source>
</evidence>
<dbReference type="Gene3D" id="1.10.3720.10">
    <property type="entry name" value="MetI-like"/>
    <property type="match status" value="1"/>
</dbReference>
<feature type="transmembrane region" description="Helical" evidence="7">
    <location>
        <begin position="150"/>
        <end position="169"/>
    </location>
</feature>
<keyword evidence="5 7" id="KW-1133">Transmembrane helix</keyword>
<dbReference type="InterPro" id="IPR000515">
    <property type="entry name" value="MetI-like"/>
</dbReference>
<evidence type="ECO:0000256" key="7">
    <source>
        <dbReference type="RuleBase" id="RU363032"/>
    </source>
</evidence>
<feature type="region of interest" description="Disordered" evidence="8">
    <location>
        <begin position="1"/>
        <end position="38"/>
    </location>
</feature>
<dbReference type="Pfam" id="PF00528">
    <property type="entry name" value="BPD_transp_1"/>
    <property type="match status" value="1"/>
</dbReference>
<feature type="compositionally biased region" description="Low complexity" evidence="8">
    <location>
        <begin position="11"/>
        <end position="21"/>
    </location>
</feature>
<evidence type="ECO:0000313" key="11">
    <source>
        <dbReference type="Proteomes" id="UP000023067"/>
    </source>
</evidence>
<feature type="domain" description="ABC transmembrane type-1" evidence="9">
    <location>
        <begin position="113"/>
        <end position="305"/>
    </location>
</feature>
<feature type="transmembrane region" description="Helical" evidence="7">
    <location>
        <begin position="287"/>
        <end position="305"/>
    </location>
</feature>
<feature type="transmembrane region" description="Helical" evidence="7">
    <location>
        <begin position="224"/>
        <end position="249"/>
    </location>
</feature>
<dbReference type="STRING" id="396014.BF93_09415"/>
<dbReference type="EMBL" id="JDYK01000024">
    <property type="protein sequence ID" value="EWS79785.1"/>
    <property type="molecule type" value="Genomic_DNA"/>
</dbReference>
<proteinExistence type="inferred from homology"/>
<keyword evidence="6 7" id="KW-0472">Membrane</keyword>
<dbReference type="GO" id="GO:0005886">
    <property type="term" value="C:plasma membrane"/>
    <property type="evidence" value="ECO:0007669"/>
    <property type="project" value="UniProtKB-SubCell"/>
</dbReference>
<feature type="transmembrane region" description="Helical" evidence="7">
    <location>
        <begin position="52"/>
        <end position="73"/>
    </location>
</feature>
<keyword evidence="11" id="KW-1185">Reference proteome</keyword>
<dbReference type="OrthoDB" id="2063054at2"/>
<dbReference type="PANTHER" id="PTHR43744:SF12">
    <property type="entry name" value="ABC TRANSPORTER PERMEASE PROTEIN MG189-RELATED"/>
    <property type="match status" value="1"/>
</dbReference>
<evidence type="ECO:0000256" key="1">
    <source>
        <dbReference type="ARBA" id="ARBA00004651"/>
    </source>
</evidence>
<keyword evidence="4 7" id="KW-0812">Transmembrane</keyword>
<dbReference type="GO" id="GO:0055085">
    <property type="term" value="P:transmembrane transport"/>
    <property type="evidence" value="ECO:0007669"/>
    <property type="project" value="InterPro"/>
</dbReference>
<dbReference type="InterPro" id="IPR035906">
    <property type="entry name" value="MetI-like_sf"/>
</dbReference>
<evidence type="ECO:0000259" key="9">
    <source>
        <dbReference type="PROSITE" id="PS50928"/>
    </source>
</evidence>
<dbReference type="RefSeq" id="WP_051487137.1">
    <property type="nucleotide sequence ID" value="NZ_KK070007.1"/>
</dbReference>
<organism evidence="10 11">
    <name type="scientific">Brachybacterium phenoliresistens</name>
    <dbReference type="NCBI Taxonomy" id="396014"/>
    <lineage>
        <taxon>Bacteria</taxon>
        <taxon>Bacillati</taxon>
        <taxon>Actinomycetota</taxon>
        <taxon>Actinomycetes</taxon>
        <taxon>Micrococcales</taxon>
        <taxon>Dermabacteraceae</taxon>
        <taxon>Brachybacterium</taxon>
    </lineage>
</organism>
<feature type="transmembrane region" description="Helical" evidence="7">
    <location>
        <begin position="181"/>
        <end position="203"/>
    </location>
</feature>
<feature type="transmembrane region" description="Helical" evidence="7">
    <location>
        <begin position="117"/>
        <end position="138"/>
    </location>
</feature>
<evidence type="ECO:0000256" key="3">
    <source>
        <dbReference type="ARBA" id="ARBA00022475"/>
    </source>
</evidence>
<comment type="caution">
    <text evidence="10">The sequence shown here is derived from an EMBL/GenBank/DDBJ whole genome shotgun (WGS) entry which is preliminary data.</text>
</comment>
<dbReference type="PATRIC" id="fig|396014.3.peg.3379"/>
<dbReference type="CDD" id="cd06261">
    <property type="entry name" value="TM_PBP2"/>
    <property type="match status" value="1"/>
</dbReference>
<dbReference type="Proteomes" id="UP000023067">
    <property type="component" value="Unassembled WGS sequence"/>
</dbReference>
<comment type="similarity">
    <text evidence="7">Belongs to the binding-protein-dependent transport system permease family.</text>
</comment>
<comment type="subcellular location">
    <subcellularLocation>
        <location evidence="1 7">Cell membrane</location>
        <topology evidence="1 7">Multi-pass membrane protein</topology>
    </subcellularLocation>
</comment>
<dbReference type="PANTHER" id="PTHR43744">
    <property type="entry name" value="ABC TRANSPORTER PERMEASE PROTEIN MG189-RELATED-RELATED"/>
    <property type="match status" value="1"/>
</dbReference>
<dbReference type="HOGENOM" id="CLU_016047_1_1_11"/>
<evidence type="ECO:0000256" key="6">
    <source>
        <dbReference type="ARBA" id="ARBA00023136"/>
    </source>
</evidence>
<dbReference type="GO" id="GO:0005524">
    <property type="term" value="F:ATP binding"/>
    <property type="evidence" value="ECO:0007669"/>
    <property type="project" value="UniProtKB-KW"/>
</dbReference>
<name>Z9JMX4_9MICO</name>
<gene>
    <name evidence="10" type="ORF">BF93_09415</name>
</gene>
<accession>Z9JMX4</accession>
<feature type="compositionally biased region" description="Basic and acidic residues" evidence="8">
    <location>
        <begin position="23"/>
        <end position="38"/>
    </location>
</feature>
<dbReference type="eggNOG" id="COG0395">
    <property type="taxonomic scope" value="Bacteria"/>
</dbReference>
<keyword evidence="2 7" id="KW-0813">Transport</keyword>
<dbReference type="AlphaFoldDB" id="Z9JMX4"/>
<sequence length="319" mass="35803">MTTSLTEHDSSAASSTAKNSSHLAERRRQRAEDADQNNRRADGTLRPWYSTLIARIVMIALSALFLLPMYWMIASSLKSNEELAKFPPTLLPQSWEFGNYVKAITAMPFLQFFANSAIITVSVVVLSVVANFIVAYGFSCIEWPGRDKVFLVVIGTLFLPFPVTLIPMFDMWARLGAVNTLFPLIIPAMFGSAFFVFLLRQFLLQIPRDMLNAARVDGASEWTILWKLVFPTARPALTTVAIFAAVGAWNDFMGPLIYLQDQRVQTLSIGLQTFRSVNAQDVSFNQLMAASFLVILPLLVLFFIFQRYFIRGITIGGFK</sequence>
<evidence type="ECO:0000256" key="4">
    <source>
        <dbReference type="ARBA" id="ARBA00022692"/>
    </source>
</evidence>
<keyword evidence="3" id="KW-1003">Cell membrane</keyword>
<dbReference type="PROSITE" id="PS50928">
    <property type="entry name" value="ABC_TM1"/>
    <property type="match status" value="1"/>
</dbReference>